<dbReference type="Proteomes" id="UP000325606">
    <property type="component" value="Chromosome"/>
</dbReference>
<dbReference type="RefSeq" id="WP_151057315.1">
    <property type="nucleotide sequence ID" value="NZ_CP044222.1"/>
</dbReference>
<sequence>MSNERITNEVFLNRVEGYTANLPQAVRSPNSAQFGMLLSLIASSNERYSSEARATAAADGNFQLPGKTVYPEPDSLFDRDLVGRLNHAVTAQETGEFAYLVSHLNVKTLMPLNSPIRNDRFAQLSLASLGGHMLEQISAAKDGFQAVA</sequence>
<evidence type="ECO:0000313" key="1">
    <source>
        <dbReference type="EMBL" id="QEW07665.1"/>
    </source>
</evidence>
<name>A0A5J6LGH0_9GAMM</name>
<organism evidence="1 2">
    <name type="scientific">Nitrincola iocasae</name>
    <dbReference type="NCBI Taxonomy" id="2614693"/>
    <lineage>
        <taxon>Bacteria</taxon>
        <taxon>Pseudomonadati</taxon>
        <taxon>Pseudomonadota</taxon>
        <taxon>Gammaproteobacteria</taxon>
        <taxon>Oceanospirillales</taxon>
        <taxon>Oceanospirillaceae</taxon>
        <taxon>Nitrincola</taxon>
    </lineage>
</organism>
<proteinExistence type="predicted"/>
<gene>
    <name evidence="1" type="ORF">F5I99_14810</name>
</gene>
<accession>A0A5J6LGH0</accession>
<dbReference type="EMBL" id="CP044222">
    <property type="protein sequence ID" value="QEW07665.1"/>
    <property type="molecule type" value="Genomic_DNA"/>
</dbReference>
<dbReference type="KEGG" id="nik:F5I99_14810"/>
<evidence type="ECO:0000313" key="2">
    <source>
        <dbReference type="Proteomes" id="UP000325606"/>
    </source>
</evidence>
<dbReference type="AlphaFoldDB" id="A0A5J6LGH0"/>
<keyword evidence="2" id="KW-1185">Reference proteome</keyword>
<reference evidence="1 2" key="1">
    <citation type="submission" date="2019-09" db="EMBL/GenBank/DDBJ databases">
        <title>Nitrincola iocasae sp. nov., a bacterium isolated from the sediment collected at a cold seep field in South China Sea.</title>
        <authorList>
            <person name="Zhang H."/>
            <person name="Wang H."/>
            <person name="Li C."/>
        </authorList>
    </citation>
    <scope>NUCLEOTIDE SEQUENCE [LARGE SCALE GENOMIC DNA]</scope>
    <source>
        <strain evidence="1 2">KXZD1103</strain>
    </source>
</reference>
<protein>
    <submittedName>
        <fullName evidence="1">Uncharacterized protein</fullName>
    </submittedName>
</protein>